<dbReference type="Gene3D" id="1.10.10.10">
    <property type="entry name" value="Winged helix-like DNA-binding domain superfamily/Winged helix DNA-binding domain"/>
    <property type="match status" value="1"/>
</dbReference>
<dbReference type="PANTHER" id="PTHR24567">
    <property type="entry name" value="CRP FAMILY TRANSCRIPTIONAL REGULATORY PROTEIN"/>
    <property type="match status" value="1"/>
</dbReference>
<sequence>MKKCDCKGYKSCLCNKELTIFKDLTEEEFNKLATGMTCFHFNKGEYICYEGEKLSKLFIISKGSVKTSKLTKGGKEQIMHIFSIGDYFGETSLFNNEGGILFNAIALNDVIVCAVDKDKVDSVLEENPRIAIVVLKSLTNRLKDTEEFAHKLVTNDVRVRIAYMLKEFKRKYGKIENGEIFIDLPINREDMANYCGITRETMSRKLSIFEHEGLIEIRGNKSLIIKDIERLNKIIS</sequence>
<keyword evidence="3" id="KW-0804">Transcription</keyword>
<dbReference type="Gene3D" id="2.60.120.10">
    <property type="entry name" value="Jelly Rolls"/>
    <property type="match status" value="1"/>
</dbReference>
<dbReference type="PANTHER" id="PTHR24567:SF28">
    <property type="entry name" value="LISTERIOLYSIN REGULATORY PROTEIN"/>
    <property type="match status" value="1"/>
</dbReference>
<dbReference type="CDD" id="cd00092">
    <property type="entry name" value="HTH_CRP"/>
    <property type="match status" value="1"/>
</dbReference>
<dbReference type="AlphaFoldDB" id="A0A0H2YW61"/>
<dbReference type="HOGENOM" id="CLU_075053_3_2_9"/>
<dbReference type="RefSeq" id="WP_011590632.1">
    <property type="nucleotide sequence ID" value="NC_008261.1"/>
</dbReference>
<accession>A0A0H2YW61</accession>
<evidence type="ECO:0000256" key="1">
    <source>
        <dbReference type="ARBA" id="ARBA00023015"/>
    </source>
</evidence>
<keyword evidence="7" id="KW-1185">Reference proteome</keyword>
<feature type="domain" description="Cyclic nucleotide-binding" evidence="4">
    <location>
        <begin position="20"/>
        <end position="141"/>
    </location>
</feature>
<dbReference type="GO" id="GO:0005829">
    <property type="term" value="C:cytosol"/>
    <property type="evidence" value="ECO:0007669"/>
    <property type="project" value="TreeGrafter"/>
</dbReference>
<feature type="domain" description="HTH crp-type" evidence="5">
    <location>
        <begin position="155"/>
        <end position="229"/>
    </location>
</feature>
<dbReference type="STRING" id="195103.CPF_1250"/>
<dbReference type="SUPFAM" id="SSF51206">
    <property type="entry name" value="cAMP-binding domain-like"/>
    <property type="match status" value="1"/>
</dbReference>
<keyword evidence="1" id="KW-0805">Transcription regulation</keyword>
<proteinExistence type="predicted"/>
<gene>
    <name evidence="6" type="ordered locus">CPF_1250</name>
</gene>
<dbReference type="InterPro" id="IPR050397">
    <property type="entry name" value="Env_Response_Regulators"/>
</dbReference>
<dbReference type="Proteomes" id="UP000001823">
    <property type="component" value="Chromosome"/>
</dbReference>
<protein>
    <submittedName>
        <fullName evidence="6">Transcriptional regulator, Crp/Fnr family</fullName>
    </submittedName>
</protein>
<dbReference type="InterPro" id="IPR036390">
    <property type="entry name" value="WH_DNA-bd_sf"/>
</dbReference>
<dbReference type="CDD" id="cd00038">
    <property type="entry name" value="CAP_ED"/>
    <property type="match status" value="1"/>
</dbReference>
<evidence type="ECO:0000259" key="5">
    <source>
        <dbReference type="PROSITE" id="PS51063"/>
    </source>
</evidence>
<dbReference type="PROSITE" id="PS51063">
    <property type="entry name" value="HTH_CRP_2"/>
    <property type="match status" value="1"/>
</dbReference>
<dbReference type="GO" id="GO:0003700">
    <property type="term" value="F:DNA-binding transcription factor activity"/>
    <property type="evidence" value="ECO:0007669"/>
    <property type="project" value="TreeGrafter"/>
</dbReference>
<evidence type="ECO:0000313" key="7">
    <source>
        <dbReference type="Proteomes" id="UP000001823"/>
    </source>
</evidence>
<dbReference type="InterPro" id="IPR000595">
    <property type="entry name" value="cNMP-bd_dom"/>
</dbReference>
<dbReference type="KEGG" id="cpf:CPF_1250"/>
<evidence type="ECO:0000259" key="4">
    <source>
        <dbReference type="PROSITE" id="PS50042"/>
    </source>
</evidence>
<evidence type="ECO:0000256" key="3">
    <source>
        <dbReference type="ARBA" id="ARBA00023163"/>
    </source>
</evidence>
<dbReference type="SMART" id="SM00419">
    <property type="entry name" value="HTH_CRP"/>
    <property type="match status" value="1"/>
</dbReference>
<dbReference type="InterPro" id="IPR012318">
    <property type="entry name" value="HTH_CRP"/>
</dbReference>
<dbReference type="EMBL" id="CP000246">
    <property type="protein sequence ID" value="ABG84998.1"/>
    <property type="molecule type" value="Genomic_DNA"/>
</dbReference>
<dbReference type="Pfam" id="PF13545">
    <property type="entry name" value="HTH_Crp_2"/>
    <property type="match status" value="1"/>
</dbReference>
<dbReference type="SUPFAM" id="SSF46785">
    <property type="entry name" value="Winged helix' DNA-binding domain"/>
    <property type="match status" value="1"/>
</dbReference>
<dbReference type="SMART" id="SM00100">
    <property type="entry name" value="cNMP"/>
    <property type="match status" value="1"/>
</dbReference>
<dbReference type="InterPro" id="IPR018490">
    <property type="entry name" value="cNMP-bd_dom_sf"/>
</dbReference>
<organism evidence="6 7">
    <name type="scientific">Clostridium perfringens (strain ATCC 13124 / DSM 756 / JCM 1290 / NCIMB 6125 / NCTC 8237 / Type A)</name>
    <dbReference type="NCBI Taxonomy" id="195103"/>
    <lineage>
        <taxon>Bacteria</taxon>
        <taxon>Bacillati</taxon>
        <taxon>Bacillota</taxon>
        <taxon>Clostridia</taxon>
        <taxon>Eubacteriales</taxon>
        <taxon>Clostridiaceae</taxon>
        <taxon>Clostridium</taxon>
    </lineage>
</organism>
<dbReference type="InterPro" id="IPR036388">
    <property type="entry name" value="WH-like_DNA-bd_sf"/>
</dbReference>
<name>A0A0H2YW61_CLOP1</name>
<dbReference type="InterPro" id="IPR014710">
    <property type="entry name" value="RmlC-like_jellyroll"/>
</dbReference>
<dbReference type="PRINTS" id="PR00034">
    <property type="entry name" value="HTHCRP"/>
</dbReference>
<dbReference type="eggNOG" id="COG0664">
    <property type="taxonomic scope" value="Bacteria"/>
</dbReference>
<keyword evidence="2" id="KW-0238">DNA-binding</keyword>
<dbReference type="PaxDb" id="195103-CPF_1250"/>
<dbReference type="Pfam" id="PF00027">
    <property type="entry name" value="cNMP_binding"/>
    <property type="match status" value="1"/>
</dbReference>
<evidence type="ECO:0000313" key="6">
    <source>
        <dbReference type="EMBL" id="ABG84998.1"/>
    </source>
</evidence>
<dbReference type="PROSITE" id="PS50042">
    <property type="entry name" value="CNMP_BINDING_3"/>
    <property type="match status" value="1"/>
</dbReference>
<reference evidence="6 7" key="1">
    <citation type="journal article" date="2006" name="Genome Res.">
        <title>Skewed genomic variability in strains of the toxigenic bacterial pathogen, Clostridium perfringens.</title>
        <authorList>
            <person name="Myers G.S."/>
            <person name="Rasko D.A."/>
            <person name="Cheung J.K."/>
            <person name="Ravel J."/>
            <person name="Seshadri R."/>
            <person name="Deboy R.T."/>
            <person name="Ren Q."/>
            <person name="Varga J."/>
            <person name="Awad M.M."/>
            <person name="Brinkac L.M."/>
            <person name="Daugherty S.C."/>
            <person name="Haft D.H."/>
            <person name="Dodson R.J."/>
            <person name="Madupu R."/>
            <person name="Nelson W.C."/>
            <person name="Rosovitz M.J."/>
            <person name="Sullivan S.A."/>
            <person name="Khouri H."/>
            <person name="Dimitrov G.I."/>
            <person name="Watkins K.L."/>
            <person name="Mulligan S."/>
            <person name="Benton J."/>
            <person name="Radune D."/>
            <person name="Fisher D.J."/>
            <person name="Atkins H.S."/>
            <person name="Hiscox T."/>
            <person name="Jost B.H."/>
            <person name="Billington S.J."/>
            <person name="Songer J.G."/>
            <person name="McClane B.A."/>
            <person name="Titball R.W."/>
            <person name="Rood J.I."/>
            <person name="Melville S.B."/>
            <person name="Paulsen I.T."/>
        </authorList>
    </citation>
    <scope>NUCLEOTIDE SEQUENCE [LARGE SCALE GENOMIC DNA]</scope>
    <source>
        <strain evidence="7">ATCC 13124 / DSM 756 / JCM 1290 / NCIMB 6125 / NCTC 8237 / S 107 / Type A</strain>
    </source>
</reference>
<dbReference type="GO" id="GO:0003677">
    <property type="term" value="F:DNA binding"/>
    <property type="evidence" value="ECO:0007669"/>
    <property type="project" value="UniProtKB-KW"/>
</dbReference>
<evidence type="ECO:0000256" key="2">
    <source>
        <dbReference type="ARBA" id="ARBA00023125"/>
    </source>
</evidence>